<keyword evidence="3" id="KW-1185">Reference proteome</keyword>
<accession>A0AAV9A215</accession>
<evidence type="ECO:0000313" key="2">
    <source>
        <dbReference type="EMBL" id="KAK1258238.1"/>
    </source>
</evidence>
<proteinExistence type="predicted"/>
<organism evidence="2 3">
    <name type="scientific">Acorus gramineus</name>
    <name type="common">Dwarf sweet flag</name>
    <dbReference type="NCBI Taxonomy" id="55184"/>
    <lineage>
        <taxon>Eukaryota</taxon>
        <taxon>Viridiplantae</taxon>
        <taxon>Streptophyta</taxon>
        <taxon>Embryophyta</taxon>
        <taxon>Tracheophyta</taxon>
        <taxon>Spermatophyta</taxon>
        <taxon>Magnoliopsida</taxon>
        <taxon>Liliopsida</taxon>
        <taxon>Acoraceae</taxon>
        <taxon>Acorus</taxon>
    </lineage>
</organism>
<protein>
    <submittedName>
        <fullName evidence="2">Uncharacterized protein</fullName>
    </submittedName>
</protein>
<dbReference type="AlphaFoldDB" id="A0AAV9A215"/>
<reference evidence="2" key="1">
    <citation type="journal article" date="2023" name="Nat. Commun.">
        <title>Diploid and tetraploid genomes of Acorus and the evolution of monocots.</title>
        <authorList>
            <person name="Ma L."/>
            <person name="Liu K.W."/>
            <person name="Li Z."/>
            <person name="Hsiao Y.Y."/>
            <person name="Qi Y."/>
            <person name="Fu T."/>
            <person name="Tang G.D."/>
            <person name="Zhang D."/>
            <person name="Sun W.H."/>
            <person name="Liu D.K."/>
            <person name="Li Y."/>
            <person name="Chen G.Z."/>
            <person name="Liu X.D."/>
            <person name="Liao X.Y."/>
            <person name="Jiang Y.T."/>
            <person name="Yu X."/>
            <person name="Hao Y."/>
            <person name="Huang J."/>
            <person name="Zhao X.W."/>
            <person name="Ke S."/>
            <person name="Chen Y.Y."/>
            <person name="Wu W.L."/>
            <person name="Hsu J.L."/>
            <person name="Lin Y.F."/>
            <person name="Huang M.D."/>
            <person name="Li C.Y."/>
            <person name="Huang L."/>
            <person name="Wang Z.W."/>
            <person name="Zhao X."/>
            <person name="Zhong W.Y."/>
            <person name="Peng D.H."/>
            <person name="Ahmad S."/>
            <person name="Lan S."/>
            <person name="Zhang J.S."/>
            <person name="Tsai W.C."/>
            <person name="Van de Peer Y."/>
            <person name="Liu Z.J."/>
        </authorList>
    </citation>
    <scope>NUCLEOTIDE SEQUENCE</scope>
    <source>
        <strain evidence="2">SCP</strain>
    </source>
</reference>
<name>A0AAV9A215_ACOGR</name>
<dbReference type="EMBL" id="JAUJYN010000023">
    <property type="protein sequence ID" value="KAK1258238.1"/>
    <property type="molecule type" value="Genomic_DNA"/>
</dbReference>
<feature type="region of interest" description="Disordered" evidence="1">
    <location>
        <begin position="72"/>
        <end position="99"/>
    </location>
</feature>
<evidence type="ECO:0000313" key="3">
    <source>
        <dbReference type="Proteomes" id="UP001179952"/>
    </source>
</evidence>
<reference evidence="2" key="2">
    <citation type="submission" date="2023-06" db="EMBL/GenBank/DDBJ databases">
        <authorList>
            <person name="Ma L."/>
            <person name="Liu K.-W."/>
            <person name="Li Z."/>
            <person name="Hsiao Y.-Y."/>
            <person name="Qi Y."/>
            <person name="Fu T."/>
            <person name="Tang G."/>
            <person name="Zhang D."/>
            <person name="Sun W.-H."/>
            <person name="Liu D.-K."/>
            <person name="Li Y."/>
            <person name="Chen G.-Z."/>
            <person name="Liu X.-D."/>
            <person name="Liao X.-Y."/>
            <person name="Jiang Y.-T."/>
            <person name="Yu X."/>
            <person name="Hao Y."/>
            <person name="Huang J."/>
            <person name="Zhao X.-W."/>
            <person name="Ke S."/>
            <person name="Chen Y.-Y."/>
            <person name="Wu W.-L."/>
            <person name="Hsu J.-L."/>
            <person name="Lin Y.-F."/>
            <person name="Huang M.-D."/>
            <person name="Li C.-Y."/>
            <person name="Huang L."/>
            <person name="Wang Z.-W."/>
            <person name="Zhao X."/>
            <person name="Zhong W.-Y."/>
            <person name="Peng D.-H."/>
            <person name="Ahmad S."/>
            <person name="Lan S."/>
            <person name="Zhang J.-S."/>
            <person name="Tsai W.-C."/>
            <person name="Van De Peer Y."/>
            <person name="Liu Z.-J."/>
        </authorList>
    </citation>
    <scope>NUCLEOTIDE SEQUENCE</scope>
    <source>
        <strain evidence="2">SCP</strain>
        <tissue evidence="2">Leaves</tissue>
    </source>
</reference>
<dbReference type="Proteomes" id="UP001179952">
    <property type="component" value="Unassembled WGS sequence"/>
</dbReference>
<evidence type="ECO:0000256" key="1">
    <source>
        <dbReference type="SAM" id="MobiDB-lite"/>
    </source>
</evidence>
<comment type="caution">
    <text evidence="2">The sequence shown here is derived from an EMBL/GenBank/DDBJ whole genome shotgun (WGS) entry which is preliminary data.</text>
</comment>
<sequence>MGAEEPRLTVLGLLNSLAPTANSHPSKESVKWENIWVSSKRSEKVFFRILGWDNPNPSSPHRLGLRLGDVFVAPPSPAAEQPSPSPPPPPVGLSSKAGD</sequence>
<gene>
    <name evidence="2" type="ORF">QJS04_geneDACA021520</name>
</gene>